<evidence type="ECO:0000313" key="2">
    <source>
        <dbReference type="EMBL" id="PAD72850.1"/>
    </source>
</evidence>
<dbReference type="Proteomes" id="UP000215596">
    <property type="component" value="Unassembled WGS sequence"/>
</dbReference>
<keyword evidence="1" id="KW-1133">Transmembrane helix</keyword>
<organism evidence="2 3">
    <name type="scientific">Paenibacillus campinasensis</name>
    <dbReference type="NCBI Taxonomy" id="66347"/>
    <lineage>
        <taxon>Bacteria</taxon>
        <taxon>Bacillati</taxon>
        <taxon>Bacillota</taxon>
        <taxon>Bacilli</taxon>
        <taxon>Bacillales</taxon>
        <taxon>Paenibacillaceae</taxon>
        <taxon>Paenibacillus</taxon>
    </lineage>
</organism>
<name>A0A268EI99_9BACL</name>
<sequence length="88" mass="10126">MLMIGPAIGYIIIGSGLFRFRKQLNLKPEPIAEWIGFAFWWGGWIALLWACFSWLFSFPEPLNWLGLVFAMFWVGVRALKVCSMVSPQ</sequence>
<keyword evidence="1" id="KW-0472">Membrane</keyword>
<feature type="transmembrane region" description="Helical" evidence="1">
    <location>
        <begin position="6"/>
        <end position="22"/>
    </location>
</feature>
<dbReference type="AlphaFoldDB" id="A0A268EI99"/>
<accession>A0A268EI99</accession>
<dbReference type="RefSeq" id="WP_095267400.1">
    <property type="nucleotide sequence ID" value="NZ_NPBY01000074.1"/>
</dbReference>
<comment type="caution">
    <text evidence="2">The sequence shown here is derived from an EMBL/GenBank/DDBJ whole genome shotgun (WGS) entry which is preliminary data.</text>
</comment>
<gene>
    <name evidence="2" type="ORF">CHH67_21320</name>
</gene>
<feature type="transmembrane region" description="Helical" evidence="1">
    <location>
        <begin position="62"/>
        <end position="79"/>
    </location>
</feature>
<feature type="transmembrane region" description="Helical" evidence="1">
    <location>
        <begin position="34"/>
        <end position="56"/>
    </location>
</feature>
<protein>
    <submittedName>
        <fullName evidence="2">Uncharacterized protein</fullName>
    </submittedName>
</protein>
<dbReference type="EMBL" id="NPBY01000074">
    <property type="protein sequence ID" value="PAD72850.1"/>
    <property type="molecule type" value="Genomic_DNA"/>
</dbReference>
<reference evidence="2 3" key="1">
    <citation type="submission" date="2017-07" db="EMBL/GenBank/DDBJ databases">
        <title>Isolation and whole genome analysis of endospore-forming bacteria from heroin.</title>
        <authorList>
            <person name="Kalinowski J."/>
            <person name="Ahrens B."/>
            <person name="Al-Dilaimi A."/>
            <person name="Winkler A."/>
            <person name="Wibberg D."/>
            <person name="Schleenbecker U."/>
            <person name="Ruckert C."/>
            <person name="Wolfel R."/>
            <person name="Grass G."/>
        </authorList>
    </citation>
    <scope>NUCLEOTIDE SEQUENCE [LARGE SCALE GENOMIC DNA]</scope>
    <source>
        <strain evidence="2 3">7537-G1</strain>
    </source>
</reference>
<proteinExistence type="predicted"/>
<keyword evidence="1" id="KW-0812">Transmembrane</keyword>
<evidence type="ECO:0000256" key="1">
    <source>
        <dbReference type="SAM" id="Phobius"/>
    </source>
</evidence>
<evidence type="ECO:0000313" key="3">
    <source>
        <dbReference type="Proteomes" id="UP000215596"/>
    </source>
</evidence>